<dbReference type="EMBL" id="JAFICZ010000001">
    <property type="protein sequence ID" value="MBP1292585.1"/>
    <property type="molecule type" value="Genomic_DNA"/>
</dbReference>
<name>A0A8I1Y3F7_BRAEL</name>
<evidence type="ECO:0000313" key="1">
    <source>
        <dbReference type="EMBL" id="MBP1292585.1"/>
    </source>
</evidence>
<organism evidence="1 2">
    <name type="scientific">Bradyrhizobium elkanii</name>
    <dbReference type="NCBI Taxonomy" id="29448"/>
    <lineage>
        <taxon>Bacteria</taxon>
        <taxon>Pseudomonadati</taxon>
        <taxon>Pseudomonadota</taxon>
        <taxon>Alphaproteobacteria</taxon>
        <taxon>Hyphomicrobiales</taxon>
        <taxon>Nitrobacteraceae</taxon>
        <taxon>Bradyrhizobium</taxon>
    </lineage>
</organism>
<gene>
    <name evidence="1" type="ORF">JOH49_002338</name>
</gene>
<comment type="caution">
    <text evidence="1">The sequence shown here is derived from an EMBL/GenBank/DDBJ whole genome shotgun (WGS) entry which is preliminary data.</text>
</comment>
<evidence type="ECO:0000313" key="2">
    <source>
        <dbReference type="Proteomes" id="UP000673383"/>
    </source>
</evidence>
<protein>
    <submittedName>
        <fullName evidence="1">Uncharacterized protein</fullName>
    </submittedName>
</protein>
<sequence>MPGASPPPCRRQPVHSLRVPAARFRPTSWSLLFDPPNCRGHRRRIFDTGRPSSYRYEPSIQLRLESVANAHTAADLCVRPWVSNRADLESRGRREQEINTPSTFPDNPWIRRGSRLFATVAALPMLSCESKFLNQRTDSRVSQTTVQYQKFFIENLHLVSRRSFFQSLSNAMCISNSRDVIFLDYFCRVTPRRKFRREMLARYSIYLA</sequence>
<accession>A0A8I1Y3F7</accession>
<dbReference type="AlphaFoldDB" id="A0A8I1Y3F7"/>
<reference evidence="1" key="1">
    <citation type="submission" date="2021-02" db="EMBL/GenBank/DDBJ databases">
        <title>Genomic Encyclopedia of Type Strains, Phase IV (KMG-V): Genome sequencing to study the core and pangenomes of soil and plant-associated prokaryotes.</title>
        <authorList>
            <person name="Whitman W."/>
        </authorList>
    </citation>
    <scope>NUCLEOTIDE SEQUENCE</scope>
    <source>
        <strain evidence="1">USDA 406</strain>
    </source>
</reference>
<dbReference type="Proteomes" id="UP000673383">
    <property type="component" value="Unassembled WGS sequence"/>
</dbReference>
<proteinExistence type="predicted"/>